<keyword evidence="1" id="KW-0472">Membrane</keyword>
<dbReference type="GO" id="GO:0005249">
    <property type="term" value="F:voltage-gated potassium channel activity"/>
    <property type="evidence" value="ECO:0007669"/>
    <property type="project" value="TreeGrafter"/>
</dbReference>
<dbReference type="AlphaFoldDB" id="A0A0V0R2F6"/>
<dbReference type="PANTHER" id="PTHR10217">
    <property type="entry name" value="VOLTAGE AND LIGAND GATED POTASSIUM CHANNEL"/>
    <property type="match status" value="1"/>
</dbReference>
<dbReference type="InterPro" id="IPR000595">
    <property type="entry name" value="cNMP-bd_dom"/>
</dbReference>
<dbReference type="PROSITE" id="PS50042">
    <property type="entry name" value="CNMP_BINDING_3"/>
    <property type="match status" value="1"/>
</dbReference>
<dbReference type="InParanoid" id="A0A0V0R2F6"/>
<dbReference type="OMA" id="MEWHWIG"/>
<dbReference type="PANTHER" id="PTHR10217:SF435">
    <property type="entry name" value="POTASSIUM VOLTAGE-GATED CHANNEL PROTEIN EAG"/>
    <property type="match status" value="1"/>
</dbReference>
<dbReference type="InterPro" id="IPR013099">
    <property type="entry name" value="K_chnl_dom"/>
</dbReference>
<sequence length="373" mass="43662">MSLQNIVAEFNNNYQLEQKYNATYELVRLIFIIFIVAHYTALAFYYVAHIEIQYNQNDTWIQQKQMEASQWYIKYIEALYFSFITMSTVGYGDISPSTQQEKILVIILTLISCGIFAYAINTIGSIFRDKQLKNASIKKKKYEISKYMIKRNINKKSQLMALKALEYMEHQQDNGNIEGLQVLNTIPQSISSKNLFNLIISYIQIKFQEEIFIDFYGRVLGKSKFFRQGGFSEQILKELSATMKEITVGPGTKIFEQGKLNPNLYFLIEGSLQIKCSNRNQSNSQQFKEQKISVISGNQEIDIKNFYLQFPSQYTIQSKNVSRLVYLEFSNFYQIIKDSPKDYQNFCKIKDDIAFNKIRLPNKCFICQNWSLK</sequence>
<dbReference type="InterPro" id="IPR050818">
    <property type="entry name" value="KCNH_animal-type"/>
</dbReference>
<gene>
    <name evidence="3" type="ORF">PPERSA_03367</name>
</gene>
<dbReference type="InterPro" id="IPR014710">
    <property type="entry name" value="RmlC-like_jellyroll"/>
</dbReference>
<dbReference type="OrthoDB" id="290889at2759"/>
<accession>A0A0V0R2F6</accession>
<organism evidence="3 4">
    <name type="scientific">Pseudocohnilembus persalinus</name>
    <name type="common">Ciliate</name>
    <dbReference type="NCBI Taxonomy" id="266149"/>
    <lineage>
        <taxon>Eukaryota</taxon>
        <taxon>Sar</taxon>
        <taxon>Alveolata</taxon>
        <taxon>Ciliophora</taxon>
        <taxon>Intramacronucleata</taxon>
        <taxon>Oligohymenophorea</taxon>
        <taxon>Scuticociliatia</taxon>
        <taxon>Philasterida</taxon>
        <taxon>Pseudocohnilembidae</taxon>
        <taxon>Pseudocohnilembus</taxon>
    </lineage>
</organism>
<evidence type="ECO:0000256" key="1">
    <source>
        <dbReference type="SAM" id="Phobius"/>
    </source>
</evidence>
<dbReference type="EMBL" id="LDAU01000065">
    <property type="protein sequence ID" value="KRX08373.1"/>
    <property type="molecule type" value="Genomic_DNA"/>
</dbReference>
<feature type="transmembrane region" description="Helical" evidence="1">
    <location>
        <begin position="103"/>
        <end position="127"/>
    </location>
</feature>
<keyword evidence="4" id="KW-1185">Reference proteome</keyword>
<dbReference type="GO" id="GO:0042391">
    <property type="term" value="P:regulation of membrane potential"/>
    <property type="evidence" value="ECO:0007669"/>
    <property type="project" value="TreeGrafter"/>
</dbReference>
<protein>
    <submittedName>
        <fullName evidence="3">Cyclic nucleotide-binding protein</fullName>
    </submittedName>
</protein>
<proteinExistence type="predicted"/>
<evidence type="ECO:0000259" key="2">
    <source>
        <dbReference type="PROSITE" id="PS50042"/>
    </source>
</evidence>
<name>A0A0V0R2F6_PSEPJ</name>
<keyword evidence="1" id="KW-0812">Transmembrane</keyword>
<comment type="caution">
    <text evidence="3">The sequence shown here is derived from an EMBL/GenBank/DDBJ whole genome shotgun (WGS) entry which is preliminary data.</text>
</comment>
<dbReference type="SUPFAM" id="SSF81324">
    <property type="entry name" value="Voltage-gated potassium channels"/>
    <property type="match status" value="1"/>
</dbReference>
<dbReference type="SUPFAM" id="SSF51206">
    <property type="entry name" value="cAMP-binding domain-like"/>
    <property type="match status" value="1"/>
</dbReference>
<keyword evidence="1" id="KW-1133">Transmembrane helix</keyword>
<dbReference type="Gene3D" id="1.10.287.70">
    <property type="match status" value="1"/>
</dbReference>
<feature type="transmembrane region" description="Helical" evidence="1">
    <location>
        <begin position="71"/>
        <end position="91"/>
    </location>
</feature>
<dbReference type="CDD" id="cd00038">
    <property type="entry name" value="CAP_ED"/>
    <property type="match status" value="1"/>
</dbReference>
<feature type="domain" description="Cyclic nucleotide-binding" evidence="2">
    <location>
        <begin position="230"/>
        <end position="336"/>
    </location>
</feature>
<dbReference type="Proteomes" id="UP000054937">
    <property type="component" value="Unassembled WGS sequence"/>
</dbReference>
<dbReference type="Pfam" id="PF07885">
    <property type="entry name" value="Ion_trans_2"/>
    <property type="match status" value="1"/>
</dbReference>
<evidence type="ECO:0000313" key="4">
    <source>
        <dbReference type="Proteomes" id="UP000054937"/>
    </source>
</evidence>
<dbReference type="Gene3D" id="2.60.120.10">
    <property type="entry name" value="Jelly Rolls"/>
    <property type="match status" value="1"/>
</dbReference>
<feature type="transmembrane region" description="Helical" evidence="1">
    <location>
        <begin position="26"/>
        <end position="50"/>
    </location>
</feature>
<evidence type="ECO:0000313" key="3">
    <source>
        <dbReference type="EMBL" id="KRX08373.1"/>
    </source>
</evidence>
<dbReference type="InterPro" id="IPR018490">
    <property type="entry name" value="cNMP-bd_dom_sf"/>
</dbReference>
<reference evidence="3 4" key="1">
    <citation type="journal article" date="2015" name="Sci. Rep.">
        <title>Genome of the facultative scuticociliatosis pathogen Pseudocohnilembus persalinus provides insight into its virulence through horizontal gene transfer.</title>
        <authorList>
            <person name="Xiong J."/>
            <person name="Wang G."/>
            <person name="Cheng J."/>
            <person name="Tian M."/>
            <person name="Pan X."/>
            <person name="Warren A."/>
            <person name="Jiang C."/>
            <person name="Yuan D."/>
            <person name="Miao W."/>
        </authorList>
    </citation>
    <scope>NUCLEOTIDE SEQUENCE [LARGE SCALE GENOMIC DNA]</scope>
    <source>
        <strain evidence="3">36N120E</strain>
    </source>
</reference>
<dbReference type="GO" id="GO:0005886">
    <property type="term" value="C:plasma membrane"/>
    <property type="evidence" value="ECO:0007669"/>
    <property type="project" value="TreeGrafter"/>
</dbReference>